<gene>
    <name evidence="1" type="ORF">RN001_011832</name>
</gene>
<dbReference type="Proteomes" id="UP001353858">
    <property type="component" value="Unassembled WGS sequence"/>
</dbReference>
<evidence type="ECO:0000313" key="1">
    <source>
        <dbReference type="EMBL" id="KAK4875410.1"/>
    </source>
</evidence>
<keyword evidence="2" id="KW-1185">Reference proteome</keyword>
<evidence type="ECO:0000313" key="2">
    <source>
        <dbReference type="Proteomes" id="UP001353858"/>
    </source>
</evidence>
<organism evidence="1 2">
    <name type="scientific">Aquatica leii</name>
    <dbReference type="NCBI Taxonomy" id="1421715"/>
    <lineage>
        <taxon>Eukaryota</taxon>
        <taxon>Metazoa</taxon>
        <taxon>Ecdysozoa</taxon>
        <taxon>Arthropoda</taxon>
        <taxon>Hexapoda</taxon>
        <taxon>Insecta</taxon>
        <taxon>Pterygota</taxon>
        <taxon>Neoptera</taxon>
        <taxon>Endopterygota</taxon>
        <taxon>Coleoptera</taxon>
        <taxon>Polyphaga</taxon>
        <taxon>Elateriformia</taxon>
        <taxon>Elateroidea</taxon>
        <taxon>Lampyridae</taxon>
        <taxon>Luciolinae</taxon>
        <taxon>Aquatica</taxon>
    </lineage>
</organism>
<dbReference type="EMBL" id="JARPUR010000005">
    <property type="protein sequence ID" value="KAK4875410.1"/>
    <property type="molecule type" value="Genomic_DNA"/>
</dbReference>
<comment type="caution">
    <text evidence="1">The sequence shown here is derived from an EMBL/GenBank/DDBJ whole genome shotgun (WGS) entry which is preliminary data.</text>
</comment>
<evidence type="ECO:0008006" key="3">
    <source>
        <dbReference type="Google" id="ProtNLM"/>
    </source>
</evidence>
<sequence length="106" mass="11618">MGANQSGRVDKTFYGDEVNFDHFQILRAIGKGSFGKTRDKSPTDISCLPPVHFSNVDNSSMLSADWEINFSPHRPALFDSTQVSAITPKSRNNLVITTITTLLAAC</sequence>
<reference evidence="2" key="1">
    <citation type="submission" date="2023-01" db="EMBL/GenBank/DDBJ databases">
        <title>Key to firefly adult light organ development and bioluminescence: homeobox transcription factors regulate luciferase expression and transportation to peroxisome.</title>
        <authorList>
            <person name="Fu X."/>
        </authorList>
    </citation>
    <scope>NUCLEOTIDE SEQUENCE [LARGE SCALE GENOMIC DNA]</scope>
</reference>
<name>A0AAN7NXU5_9COLE</name>
<accession>A0AAN7NXU5</accession>
<proteinExistence type="predicted"/>
<protein>
    <recommendedName>
        <fullName evidence="3">Protein kinase domain-containing protein</fullName>
    </recommendedName>
</protein>
<dbReference type="AlphaFoldDB" id="A0AAN7NXU5"/>